<evidence type="ECO:0000256" key="1">
    <source>
        <dbReference type="SAM" id="Phobius"/>
    </source>
</evidence>
<organism evidence="2 3">
    <name type="scientific">Enterococcus casseliflavus</name>
    <name type="common">Enterococcus flavescens</name>
    <dbReference type="NCBI Taxonomy" id="37734"/>
    <lineage>
        <taxon>Bacteria</taxon>
        <taxon>Bacillati</taxon>
        <taxon>Bacillota</taxon>
        <taxon>Bacilli</taxon>
        <taxon>Lactobacillales</taxon>
        <taxon>Enterococcaceae</taxon>
        <taxon>Enterococcus</taxon>
    </lineage>
</organism>
<evidence type="ECO:0000313" key="3">
    <source>
        <dbReference type="Proteomes" id="UP001268896"/>
    </source>
</evidence>
<feature type="transmembrane region" description="Helical" evidence="1">
    <location>
        <begin position="466"/>
        <end position="496"/>
    </location>
</feature>
<proteinExistence type="predicted"/>
<sequence length="511" mass="58696">MQSDKRITAMNKKEADRADPLCIILCILFIYFTIYHFLVLPVKAAEVSDTDSIQIEGTLAAILNSERNTKEPTVPLTEPLLEIVTELPDSELMIPFIELIYAVTPSAGQTLEEVYVNVNGEYDRHLYQRAIGEPKVTERTFGEARLFLSTDEQESRFELVAVDSSNKMTYYPIEHSFWLSENPEPPSPTIADVTTEDYYGKEVTFINNRLHLQLNHETYTQKNDEGFETMLDFVLDEFSYYDMELIAGPDRNDRVVIQLKQTSYEELDRLISDLNLFTRDVIANGRREEINLAAAEHLPKTEEPVNRSVEFKPEMLKIGWVPGLFFRMYQDNVILFKFHEESAFLNPESFPETYLSKALIKEKIDEAVATIGGVRLEENRPSYPYVEVGVAGNTPRNLVKKGQQLLTDYPEIFSEANLIIREIQKLHNVSDVYLPRWRVMSTFEERNYPIWAIINPNGTVSSLTSMGWHGVTVSMALVIGFDSIGFIVFIFELFACQRAERRKSNRQSGKN</sequence>
<dbReference type="RefSeq" id="WP_118214778.1">
    <property type="nucleotide sequence ID" value="NZ_CABGJK010000001.1"/>
</dbReference>
<comment type="caution">
    <text evidence="2">The sequence shown here is derived from an EMBL/GenBank/DDBJ whole genome shotgun (WGS) entry which is preliminary data.</text>
</comment>
<keyword evidence="1" id="KW-0812">Transmembrane</keyword>
<feature type="transmembrane region" description="Helical" evidence="1">
    <location>
        <begin position="21"/>
        <end position="40"/>
    </location>
</feature>
<dbReference type="Proteomes" id="UP001268896">
    <property type="component" value="Unassembled WGS sequence"/>
</dbReference>
<name>A0AAW8UQT5_ENTCA</name>
<dbReference type="EMBL" id="JARQDV010000005">
    <property type="protein sequence ID" value="MDT2965091.1"/>
    <property type="molecule type" value="Genomic_DNA"/>
</dbReference>
<reference evidence="2" key="1">
    <citation type="submission" date="2023-03" db="EMBL/GenBank/DDBJ databases">
        <authorList>
            <person name="Shen W."/>
            <person name="Cai J."/>
        </authorList>
    </citation>
    <scope>NUCLEOTIDE SEQUENCE</scope>
    <source>
        <strain evidence="2">K72-2</strain>
    </source>
</reference>
<keyword evidence="1" id="KW-1133">Transmembrane helix</keyword>
<protein>
    <submittedName>
        <fullName evidence="2">Uncharacterized protein</fullName>
    </submittedName>
</protein>
<keyword evidence="1" id="KW-0472">Membrane</keyword>
<gene>
    <name evidence="2" type="ORF">P7I32_10725</name>
</gene>
<dbReference type="AlphaFoldDB" id="A0AAW8UQT5"/>
<accession>A0AAW8UQT5</accession>
<evidence type="ECO:0000313" key="2">
    <source>
        <dbReference type="EMBL" id="MDT2965091.1"/>
    </source>
</evidence>